<protein>
    <submittedName>
        <fullName evidence="2">DUF4123 domain-containing protein</fullName>
    </submittedName>
</protein>
<evidence type="ECO:0000259" key="1">
    <source>
        <dbReference type="Pfam" id="PF13503"/>
    </source>
</evidence>
<organism evidence="2 3">
    <name type="scientific">Pseudomonas ulcerans</name>
    <dbReference type="NCBI Taxonomy" id="3115852"/>
    <lineage>
        <taxon>Bacteria</taxon>
        <taxon>Pseudomonadati</taxon>
        <taxon>Pseudomonadota</taxon>
        <taxon>Gammaproteobacteria</taxon>
        <taxon>Pseudomonadales</taxon>
        <taxon>Pseudomonadaceae</taxon>
        <taxon>Pseudomonas</taxon>
    </lineage>
</organism>
<sequence>MSERNVLPHQWLNQQRTHGRQLLVIANPMAESNPVPVLFANGPLHEYVKLYQGTGFDNLATLGPWLIRIETCAVPGLLSLLQKPESHWGWVASAETLDMDAVVAHWRARMLVREGRQRAFYRLQDNRVIARHLKALAPEQIPLLLGPLYGALCWDGGQWLAVDNPAPGHYPEPFPTPWLEIPPAQVDPIGQQALLMTWLWENHPQATRRVADQQPLPTWLEAQMASVREWQWSGMAQTRFLLEHQLCPALATHEAWAPRPGETPDAHFLRAERAIVQAARDVKEWRG</sequence>
<name>A0ABU7HUP5_9PSED</name>
<gene>
    <name evidence="2" type="ORF">V0R50_18470</name>
</gene>
<reference evidence="2 3" key="1">
    <citation type="submission" date="2024-01" db="EMBL/GenBank/DDBJ databases">
        <title>Unpublished Manusciprt.</title>
        <authorList>
            <person name="Duman M."/>
            <person name="Valdes E.G."/>
            <person name="Ajmi N."/>
            <person name="Altun S."/>
            <person name="Saticioglu I.B."/>
        </authorList>
    </citation>
    <scope>NUCLEOTIDE SEQUENCE [LARGE SCALE GENOMIC DNA]</scope>
    <source>
        <strain evidence="2 3">148P</strain>
    </source>
</reference>
<proteinExistence type="predicted"/>
<dbReference type="Pfam" id="PF13503">
    <property type="entry name" value="DUF4123"/>
    <property type="match status" value="1"/>
</dbReference>
<evidence type="ECO:0000313" key="3">
    <source>
        <dbReference type="Proteomes" id="UP001335100"/>
    </source>
</evidence>
<dbReference type="RefSeq" id="WP_330075972.1">
    <property type="nucleotide sequence ID" value="NZ_JAZDQJ010000022.1"/>
</dbReference>
<dbReference type="Proteomes" id="UP001335100">
    <property type="component" value="Unassembled WGS sequence"/>
</dbReference>
<feature type="domain" description="DUF4123" evidence="1">
    <location>
        <begin position="25"/>
        <end position="141"/>
    </location>
</feature>
<dbReference type="EMBL" id="JAZDQJ010000022">
    <property type="protein sequence ID" value="MEE1935219.1"/>
    <property type="molecule type" value="Genomic_DNA"/>
</dbReference>
<evidence type="ECO:0000313" key="2">
    <source>
        <dbReference type="EMBL" id="MEE1935219.1"/>
    </source>
</evidence>
<accession>A0ABU7HUP5</accession>
<comment type="caution">
    <text evidence="2">The sequence shown here is derived from an EMBL/GenBank/DDBJ whole genome shotgun (WGS) entry which is preliminary data.</text>
</comment>
<dbReference type="InterPro" id="IPR025391">
    <property type="entry name" value="DUF4123"/>
</dbReference>
<keyword evidence="3" id="KW-1185">Reference proteome</keyword>